<evidence type="ECO:0008006" key="4">
    <source>
        <dbReference type="Google" id="ProtNLM"/>
    </source>
</evidence>
<keyword evidence="1" id="KW-0732">Signal</keyword>
<accession>A0AAD7NCU3</accession>
<evidence type="ECO:0000256" key="1">
    <source>
        <dbReference type="SAM" id="SignalP"/>
    </source>
</evidence>
<comment type="caution">
    <text evidence="2">The sequence shown here is derived from an EMBL/GenBank/DDBJ whole genome shotgun (WGS) entry which is preliminary data.</text>
</comment>
<dbReference type="Proteomes" id="UP001215280">
    <property type="component" value="Unassembled WGS sequence"/>
</dbReference>
<sequence length="81" mass="9636">MALFFYFLTLADTVDHTYGANDNCFPRAENTIFMEVDSANRPNPNPTIPLHLLFREEEEEDEYILPHHYNTQHIECYSRKQ</sequence>
<dbReference type="AlphaFoldDB" id="A0AAD7NCU3"/>
<organism evidence="2 3">
    <name type="scientific">Mycena maculata</name>
    <dbReference type="NCBI Taxonomy" id="230809"/>
    <lineage>
        <taxon>Eukaryota</taxon>
        <taxon>Fungi</taxon>
        <taxon>Dikarya</taxon>
        <taxon>Basidiomycota</taxon>
        <taxon>Agaricomycotina</taxon>
        <taxon>Agaricomycetes</taxon>
        <taxon>Agaricomycetidae</taxon>
        <taxon>Agaricales</taxon>
        <taxon>Marasmiineae</taxon>
        <taxon>Mycenaceae</taxon>
        <taxon>Mycena</taxon>
    </lineage>
</organism>
<feature type="chain" id="PRO_5042290066" description="Secreted protein" evidence="1">
    <location>
        <begin position="20"/>
        <end position="81"/>
    </location>
</feature>
<name>A0AAD7NCU3_9AGAR</name>
<evidence type="ECO:0000313" key="3">
    <source>
        <dbReference type="Proteomes" id="UP001215280"/>
    </source>
</evidence>
<protein>
    <recommendedName>
        <fullName evidence="4">Secreted protein</fullName>
    </recommendedName>
</protein>
<evidence type="ECO:0000313" key="2">
    <source>
        <dbReference type="EMBL" id="KAJ7756489.1"/>
    </source>
</evidence>
<gene>
    <name evidence="2" type="ORF">DFH07DRAFT_959130</name>
</gene>
<feature type="signal peptide" evidence="1">
    <location>
        <begin position="1"/>
        <end position="19"/>
    </location>
</feature>
<dbReference type="EMBL" id="JARJLG010000061">
    <property type="protein sequence ID" value="KAJ7756489.1"/>
    <property type="molecule type" value="Genomic_DNA"/>
</dbReference>
<reference evidence="2" key="1">
    <citation type="submission" date="2023-03" db="EMBL/GenBank/DDBJ databases">
        <title>Massive genome expansion in bonnet fungi (Mycena s.s.) driven by repeated elements and novel gene families across ecological guilds.</title>
        <authorList>
            <consortium name="Lawrence Berkeley National Laboratory"/>
            <person name="Harder C.B."/>
            <person name="Miyauchi S."/>
            <person name="Viragh M."/>
            <person name="Kuo A."/>
            <person name="Thoen E."/>
            <person name="Andreopoulos B."/>
            <person name="Lu D."/>
            <person name="Skrede I."/>
            <person name="Drula E."/>
            <person name="Henrissat B."/>
            <person name="Morin E."/>
            <person name="Kohler A."/>
            <person name="Barry K."/>
            <person name="LaButti K."/>
            <person name="Morin E."/>
            <person name="Salamov A."/>
            <person name="Lipzen A."/>
            <person name="Mereny Z."/>
            <person name="Hegedus B."/>
            <person name="Baldrian P."/>
            <person name="Stursova M."/>
            <person name="Weitz H."/>
            <person name="Taylor A."/>
            <person name="Grigoriev I.V."/>
            <person name="Nagy L.G."/>
            <person name="Martin F."/>
            <person name="Kauserud H."/>
        </authorList>
    </citation>
    <scope>NUCLEOTIDE SEQUENCE</scope>
    <source>
        <strain evidence="2">CBHHK188m</strain>
    </source>
</reference>
<keyword evidence="3" id="KW-1185">Reference proteome</keyword>
<proteinExistence type="predicted"/>